<sequence length="82" mass="9535">MASLLMRIFRMGTEKKRVKQYENLRRDEDPRESWDTLGELGDGAFGKVYKVSLKQSGGRRRGRGGLYREGIKAKMNKVQDRK</sequence>
<name>A0A9Q1EIL9_SYNKA</name>
<dbReference type="AlphaFoldDB" id="A0A9Q1EIL9"/>
<evidence type="ECO:0000313" key="2">
    <source>
        <dbReference type="Proteomes" id="UP001152622"/>
    </source>
</evidence>
<dbReference type="Proteomes" id="UP001152622">
    <property type="component" value="Chromosome 17"/>
</dbReference>
<gene>
    <name evidence="1" type="ORF">SKAU_G00362600</name>
</gene>
<keyword evidence="2" id="KW-1185">Reference proteome</keyword>
<dbReference type="InterPro" id="IPR051585">
    <property type="entry name" value="STE20_Ser/Thr_Kinases"/>
</dbReference>
<dbReference type="Gene3D" id="3.30.200.20">
    <property type="entry name" value="Phosphorylase Kinase, domain 1"/>
    <property type="match status" value="1"/>
</dbReference>
<protein>
    <recommendedName>
        <fullName evidence="3">Protein kinase domain-containing protein</fullName>
    </recommendedName>
</protein>
<dbReference type="OrthoDB" id="10027016at2759"/>
<accession>A0A9Q1EIL9</accession>
<evidence type="ECO:0008006" key="3">
    <source>
        <dbReference type="Google" id="ProtNLM"/>
    </source>
</evidence>
<evidence type="ECO:0000313" key="1">
    <source>
        <dbReference type="EMBL" id="KAJ8339474.1"/>
    </source>
</evidence>
<dbReference type="PANTHER" id="PTHR46538">
    <property type="entry name" value="PROTEIN KINASE DOMAIN-CONTAINING PROTEIN"/>
    <property type="match status" value="1"/>
</dbReference>
<comment type="caution">
    <text evidence="1">The sequence shown here is derived from an EMBL/GenBank/DDBJ whole genome shotgun (WGS) entry which is preliminary data.</text>
</comment>
<dbReference type="EMBL" id="JAINUF010000017">
    <property type="protein sequence ID" value="KAJ8339474.1"/>
    <property type="molecule type" value="Genomic_DNA"/>
</dbReference>
<organism evidence="1 2">
    <name type="scientific">Synaphobranchus kaupii</name>
    <name type="common">Kaup's arrowtooth eel</name>
    <dbReference type="NCBI Taxonomy" id="118154"/>
    <lineage>
        <taxon>Eukaryota</taxon>
        <taxon>Metazoa</taxon>
        <taxon>Chordata</taxon>
        <taxon>Craniata</taxon>
        <taxon>Vertebrata</taxon>
        <taxon>Euteleostomi</taxon>
        <taxon>Actinopterygii</taxon>
        <taxon>Neopterygii</taxon>
        <taxon>Teleostei</taxon>
        <taxon>Anguilliformes</taxon>
        <taxon>Synaphobranchidae</taxon>
        <taxon>Synaphobranchus</taxon>
    </lineage>
</organism>
<reference evidence="1" key="1">
    <citation type="journal article" date="2023" name="Science">
        <title>Genome structures resolve the early diversification of teleost fishes.</title>
        <authorList>
            <person name="Parey E."/>
            <person name="Louis A."/>
            <person name="Montfort J."/>
            <person name="Bouchez O."/>
            <person name="Roques C."/>
            <person name="Iampietro C."/>
            <person name="Lluch J."/>
            <person name="Castinel A."/>
            <person name="Donnadieu C."/>
            <person name="Desvignes T."/>
            <person name="Floi Bucao C."/>
            <person name="Jouanno E."/>
            <person name="Wen M."/>
            <person name="Mejri S."/>
            <person name="Dirks R."/>
            <person name="Jansen H."/>
            <person name="Henkel C."/>
            <person name="Chen W.J."/>
            <person name="Zahm M."/>
            <person name="Cabau C."/>
            <person name="Klopp C."/>
            <person name="Thompson A.W."/>
            <person name="Robinson-Rechavi M."/>
            <person name="Braasch I."/>
            <person name="Lecointre G."/>
            <person name="Bobe J."/>
            <person name="Postlethwait J.H."/>
            <person name="Berthelot C."/>
            <person name="Roest Crollius H."/>
            <person name="Guiguen Y."/>
        </authorList>
    </citation>
    <scope>NUCLEOTIDE SEQUENCE</scope>
    <source>
        <strain evidence="1">WJC10195</strain>
    </source>
</reference>
<dbReference type="PANTHER" id="PTHR46538:SF4">
    <property type="entry name" value="NON-SPECIFIC SERINE_THREONINE PROTEIN KINASE"/>
    <property type="match status" value="1"/>
</dbReference>
<proteinExistence type="predicted"/>